<evidence type="ECO:0000313" key="1">
    <source>
        <dbReference type="EMBL" id="SVD44878.1"/>
    </source>
</evidence>
<gene>
    <name evidence="1" type="ORF">METZ01_LOCUS397732</name>
</gene>
<dbReference type="InterPro" id="IPR006175">
    <property type="entry name" value="YjgF/YER057c/UK114"/>
</dbReference>
<name>A0A382VG50_9ZZZZ</name>
<proteinExistence type="predicted"/>
<protein>
    <submittedName>
        <fullName evidence="1">Uncharacterized protein</fullName>
    </submittedName>
</protein>
<sequence>MVLEDAGTSWENLVDVTVFLTNIKKDFEKYNQIYAQY</sequence>
<organism evidence="1">
    <name type="scientific">marine metagenome</name>
    <dbReference type="NCBI Taxonomy" id="408172"/>
    <lineage>
        <taxon>unclassified sequences</taxon>
        <taxon>metagenomes</taxon>
        <taxon>ecological metagenomes</taxon>
    </lineage>
</organism>
<feature type="non-terminal residue" evidence="1">
    <location>
        <position position="37"/>
    </location>
</feature>
<accession>A0A382VG50</accession>
<reference evidence="1" key="1">
    <citation type="submission" date="2018-05" db="EMBL/GenBank/DDBJ databases">
        <authorList>
            <person name="Lanie J.A."/>
            <person name="Ng W.-L."/>
            <person name="Kazmierczak K.M."/>
            <person name="Andrzejewski T.M."/>
            <person name="Davidsen T.M."/>
            <person name="Wayne K.J."/>
            <person name="Tettelin H."/>
            <person name="Glass J.I."/>
            <person name="Rusch D."/>
            <person name="Podicherti R."/>
            <person name="Tsui H.-C.T."/>
            <person name="Winkler M.E."/>
        </authorList>
    </citation>
    <scope>NUCLEOTIDE SEQUENCE</scope>
</reference>
<dbReference type="EMBL" id="UINC01151336">
    <property type="protein sequence ID" value="SVD44878.1"/>
    <property type="molecule type" value="Genomic_DNA"/>
</dbReference>
<dbReference type="InterPro" id="IPR035959">
    <property type="entry name" value="RutC-like_sf"/>
</dbReference>
<dbReference type="Gene3D" id="3.30.1330.40">
    <property type="entry name" value="RutC-like"/>
    <property type="match status" value="1"/>
</dbReference>
<dbReference type="SUPFAM" id="SSF55298">
    <property type="entry name" value="YjgF-like"/>
    <property type="match status" value="1"/>
</dbReference>
<dbReference type="Pfam" id="PF01042">
    <property type="entry name" value="Ribonuc_L-PSP"/>
    <property type="match status" value="1"/>
</dbReference>
<dbReference type="AlphaFoldDB" id="A0A382VG50"/>